<comment type="catalytic activity">
    <reaction evidence="1">
        <text>S-ubiquitinyl-[E2 ubiquitin-conjugating enzyme]-L-cysteine + [acceptor protein]-L-lysine = [E2 ubiquitin-conjugating enzyme]-L-cysteine + N(6)-ubiquitinyl-[acceptor protein]-L-lysine.</text>
        <dbReference type="EC" id="2.3.2.27"/>
    </reaction>
</comment>
<evidence type="ECO:0000256" key="9">
    <source>
        <dbReference type="PROSITE-ProRule" id="PRU00175"/>
    </source>
</evidence>
<dbReference type="Proteomes" id="UP000250235">
    <property type="component" value="Unassembled WGS sequence"/>
</dbReference>
<sequence length="299" mass="34499">MDEQYDICNPRHPNYDIRQAARPVLSLSSHPGDYWDIHHEELYELNRSADAAFRNFYHPQRDIHHEELYEYDICNWAAATAGGGGAHLQRSRFPVPLVNYPYTGFLVAVPPPPQSHSYHYPYTAAWFPPRPIDASSHTDQQIVDGHLIIDLPTAWFPPRPIDASNHTDQQIVDDHLIIDLPDQLSGRTAREDLATNHLLAWPEEFAHGDQFPHVPRTNGSREEDIDNYLKTRRVRKDDRVENNICVVCQDDLYDKENIDDVKWISALNCGHEYHTKCITSWLQQKLVCPLCNAVALPQR</sequence>
<keyword evidence="6 9" id="KW-0863">Zinc-finger</keyword>
<evidence type="ECO:0000313" key="12">
    <source>
        <dbReference type="Proteomes" id="UP000250235"/>
    </source>
</evidence>
<comment type="pathway">
    <text evidence="2">Protein modification; protein ubiquitination.</text>
</comment>
<dbReference type="EMBL" id="KQ988191">
    <property type="protein sequence ID" value="KZV56520.1"/>
    <property type="molecule type" value="Genomic_DNA"/>
</dbReference>
<dbReference type="AlphaFoldDB" id="A0A2Z7D9Y0"/>
<proteinExistence type="predicted"/>
<keyword evidence="5" id="KW-0479">Metal-binding</keyword>
<accession>A0A2Z7D9Y0</accession>
<dbReference type="EC" id="2.3.2.27" evidence="3"/>
<keyword evidence="7" id="KW-0833">Ubl conjugation pathway</keyword>
<evidence type="ECO:0000256" key="5">
    <source>
        <dbReference type="ARBA" id="ARBA00022723"/>
    </source>
</evidence>
<evidence type="ECO:0000256" key="7">
    <source>
        <dbReference type="ARBA" id="ARBA00022786"/>
    </source>
</evidence>
<keyword evidence="4" id="KW-0808">Transferase</keyword>
<dbReference type="PROSITE" id="PS50089">
    <property type="entry name" value="ZF_RING_2"/>
    <property type="match status" value="1"/>
</dbReference>
<evidence type="ECO:0000259" key="10">
    <source>
        <dbReference type="PROSITE" id="PS50089"/>
    </source>
</evidence>
<dbReference type="SUPFAM" id="SSF57850">
    <property type="entry name" value="RING/U-box"/>
    <property type="match status" value="1"/>
</dbReference>
<evidence type="ECO:0000256" key="6">
    <source>
        <dbReference type="ARBA" id="ARBA00022771"/>
    </source>
</evidence>
<dbReference type="InterPro" id="IPR045191">
    <property type="entry name" value="MBR1/2-like"/>
</dbReference>
<evidence type="ECO:0000256" key="3">
    <source>
        <dbReference type="ARBA" id="ARBA00012483"/>
    </source>
</evidence>
<dbReference type="OrthoDB" id="912690at2759"/>
<name>A0A2Z7D9Y0_9LAMI</name>
<keyword evidence="8" id="KW-0862">Zinc</keyword>
<keyword evidence="12" id="KW-1185">Reference proteome</keyword>
<dbReference type="GO" id="GO:0008270">
    <property type="term" value="F:zinc ion binding"/>
    <property type="evidence" value="ECO:0007669"/>
    <property type="project" value="UniProtKB-KW"/>
</dbReference>
<reference evidence="11 12" key="1">
    <citation type="journal article" date="2015" name="Proc. Natl. Acad. Sci. U.S.A.">
        <title>The resurrection genome of Boea hygrometrica: A blueprint for survival of dehydration.</title>
        <authorList>
            <person name="Xiao L."/>
            <person name="Yang G."/>
            <person name="Zhang L."/>
            <person name="Yang X."/>
            <person name="Zhao S."/>
            <person name="Ji Z."/>
            <person name="Zhou Q."/>
            <person name="Hu M."/>
            <person name="Wang Y."/>
            <person name="Chen M."/>
            <person name="Xu Y."/>
            <person name="Jin H."/>
            <person name="Xiao X."/>
            <person name="Hu G."/>
            <person name="Bao F."/>
            <person name="Hu Y."/>
            <person name="Wan P."/>
            <person name="Li L."/>
            <person name="Deng X."/>
            <person name="Kuang T."/>
            <person name="Xiang C."/>
            <person name="Zhu J.K."/>
            <person name="Oliver M.J."/>
            <person name="He Y."/>
        </authorList>
    </citation>
    <scope>NUCLEOTIDE SEQUENCE [LARGE SCALE GENOMIC DNA]</scope>
    <source>
        <strain evidence="12">cv. XS01</strain>
    </source>
</reference>
<evidence type="ECO:0000256" key="4">
    <source>
        <dbReference type="ARBA" id="ARBA00022679"/>
    </source>
</evidence>
<evidence type="ECO:0000256" key="2">
    <source>
        <dbReference type="ARBA" id="ARBA00004906"/>
    </source>
</evidence>
<evidence type="ECO:0000313" key="11">
    <source>
        <dbReference type="EMBL" id="KZV56520.1"/>
    </source>
</evidence>
<gene>
    <name evidence="11" type="ORF">F511_22351</name>
</gene>
<dbReference type="PANTHER" id="PTHR22937:SF163">
    <property type="entry name" value="RING-TYPE E3 UBIQUITIN TRANSFERASE"/>
    <property type="match status" value="1"/>
</dbReference>
<dbReference type="PANTHER" id="PTHR22937">
    <property type="entry name" value="E3 UBIQUITIN-PROTEIN LIGASE RNF165"/>
    <property type="match status" value="1"/>
</dbReference>
<dbReference type="InterPro" id="IPR013083">
    <property type="entry name" value="Znf_RING/FYVE/PHD"/>
</dbReference>
<feature type="domain" description="RING-type" evidence="10">
    <location>
        <begin position="245"/>
        <end position="292"/>
    </location>
</feature>
<dbReference type="GO" id="GO:0061630">
    <property type="term" value="F:ubiquitin protein ligase activity"/>
    <property type="evidence" value="ECO:0007669"/>
    <property type="project" value="UniProtKB-EC"/>
</dbReference>
<dbReference type="InterPro" id="IPR024766">
    <property type="entry name" value="Znf_RING_H2"/>
</dbReference>
<dbReference type="SMART" id="SM00184">
    <property type="entry name" value="RING"/>
    <property type="match status" value="1"/>
</dbReference>
<evidence type="ECO:0000256" key="8">
    <source>
        <dbReference type="ARBA" id="ARBA00022833"/>
    </source>
</evidence>
<organism evidence="11 12">
    <name type="scientific">Dorcoceras hygrometricum</name>
    <dbReference type="NCBI Taxonomy" id="472368"/>
    <lineage>
        <taxon>Eukaryota</taxon>
        <taxon>Viridiplantae</taxon>
        <taxon>Streptophyta</taxon>
        <taxon>Embryophyta</taxon>
        <taxon>Tracheophyta</taxon>
        <taxon>Spermatophyta</taxon>
        <taxon>Magnoliopsida</taxon>
        <taxon>eudicotyledons</taxon>
        <taxon>Gunneridae</taxon>
        <taxon>Pentapetalae</taxon>
        <taxon>asterids</taxon>
        <taxon>lamiids</taxon>
        <taxon>Lamiales</taxon>
        <taxon>Gesneriaceae</taxon>
        <taxon>Didymocarpoideae</taxon>
        <taxon>Trichosporeae</taxon>
        <taxon>Loxocarpinae</taxon>
        <taxon>Dorcoceras</taxon>
    </lineage>
</organism>
<dbReference type="Gene3D" id="3.30.40.10">
    <property type="entry name" value="Zinc/RING finger domain, C3HC4 (zinc finger)"/>
    <property type="match status" value="1"/>
</dbReference>
<dbReference type="InterPro" id="IPR001841">
    <property type="entry name" value="Znf_RING"/>
</dbReference>
<dbReference type="Pfam" id="PF12678">
    <property type="entry name" value="zf-rbx1"/>
    <property type="match status" value="1"/>
</dbReference>
<protein>
    <recommendedName>
        <fullName evidence="3">RING-type E3 ubiquitin transferase</fullName>
        <ecNumber evidence="3">2.3.2.27</ecNumber>
    </recommendedName>
</protein>
<evidence type="ECO:0000256" key="1">
    <source>
        <dbReference type="ARBA" id="ARBA00000900"/>
    </source>
</evidence>